<dbReference type="EMBL" id="DF238840">
    <property type="protein sequence ID" value="GAF27242.1"/>
    <property type="molecule type" value="Genomic_DNA"/>
</dbReference>
<protein>
    <submittedName>
        <fullName evidence="1">Uncharacterized protein</fullName>
    </submittedName>
</protein>
<dbReference type="Proteomes" id="UP000063718">
    <property type="component" value="Unassembled WGS sequence"/>
</dbReference>
<dbReference type="AlphaFoldDB" id="A0A0S6UE82"/>
<organism evidence="1">
    <name type="scientific">Moorella thermoacetica Y72</name>
    <dbReference type="NCBI Taxonomy" id="1325331"/>
    <lineage>
        <taxon>Bacteria</taxon>
        <taxon>Bacillati</taxon>
        <taxon>Bacillota</taxon>
        <taxon>Clostridia</taxon>
        <taxon>Neomoorellales</taxon>
        <taxon>Neomoorellaceae</taxon>
        <taxon>Neomoorella</taxon>
    </lineage>
</organism>
<evidence type="ECO:0000313" key="1">
    <source>
        <dbReference type="EMBL" id="GAF27242.1"/>
    </source>
</evidence>
<proteinExistence type="predicted"/>
<name>A0A0S6UE82_NEOTH</name>
<sequence length="50" mass="5523">MIWAGRLQARELIRVIEAKDTTATPRSSIFFVGPGKIRSKIAGFVPLPLI</sequence>
<reference evidence="1" key="1">
    <citation type="journal article" date="2014" name="Gene">
        <title>Genome-guided analysis of transformation efficiency and carbon dioxide assimilation by Moorella thermoacetica Y72.</title>
        <authorList>
            <person name="Tsukahara K."/>
            <person name="Kita A."/>
            <person name="Nakashimada Y."/>
            <person name="Hoshino T."/>
            <person name="Murakami K."/>
        </authorList>
    </citation>
    <scope>NUCLEOTIDE SEQUENCE [LARGE SCALE GENOMIC DNA]</scope>
    <source>
        <strain evidence="1">Y72</strain>
    </source>
</reference>
<accession>A0A0S6UE82</accession>
<gene>
    <name evidence="1" type="ORF">MTY_2583</name>
</gene>